<evidence type="ECO:0000313" key="3">
    <source>
        <dbReference type="Proteomes" id="UP001165297"/>
    </source>
</evidence>
<gene>
    <name evidence="2" type="ORF">LGH70_20965</name>
</gene>
<sequence>PLAQWQSLAAWPRPHQPVALRLVSAAPVSSSPVVSGPQSAPGVRLALRQDAQLPEWQTGYFWPSLPGWHFISRDKQPAQTFYVFAPQQWSRIEQELRLQAAQPWQVKTAVRPIANPIRTSQAYPATWFFLVFLLAAGLLWLEEKL</sequence>
<name>A0ABS8AM62_9BACT</name>
<keyword evidence="1" id="KW-0812">Transmembrane</keyword>
<dbReference type="Proteomes" id="UP001165297">
    <property type="component" value="Unassembled WGS sequence"/>
</dbReference>
<evidence type="ECO:0008006" key="4">
    <source>
        <dbReference type="Google" id="ProtNLM"/>
    </source>
</evidence>
<dbReference type="EMBL" id="JAJADQ010000013">
    <property type="protein sequence ID" value="MCB2380079.1"/>
    <property type="molecule type" value="Genomic_DNA"/>
</dbReference>
<feature type="non-terminal residue" evidence="2">
    <location>
        <position position="1"/>
    </location>
</feature>
<comment type="caution">
    <text evidence="2">The sequence shown here is derived from an EMBL/GenBank/DDBJ whole genome shotgun (WGS) entry which is preliminary data.</text>
</comment>
<accession>A0ABS8AM62</accession>
<evidence type="ECO:0000256" key="1">
    <source>
        <dbReference type="SAM" id="Phobius"/>
    </source>
</evidence>
<reference evidence="2" key="1">
    <citation type="submission" date="2021-10" db="EMBL/GenBank/DDBJ databases">
        <authorList>
            <person name="Dean J.D."/>
            <person name="Kim M.K."/>
            <person name="Newey C.N."/>
            <person name="Stoker T.S."/>
            <person name="Thompson D.W."/>
            <person name="Grose J.H."/>
        </authorList>
    </citation>
    <scope>NUCLEOTIDE SEQUENCE</scope>
    <source>
        <strain evidence="2">BT635</strain>
    </source>
</reference>
<keyword evidence="1" id="KW-0472">Membrane</keyword>
<keyword evidence="3" id="KW-1185">Reference proteome</keyword>
<keyword evidence="1" id="KW-1133">Transmembrane helix</keyword>
<protein>
    <recommendedName>
        <fullName evidence="4">DUF3999 family protein</fullName>
    </recommendedName>
</protein>
<proteinExistence type="predicted"/>
<evidence type="ECO:0000313" key="2">
    <source>
        <dbReference type="EMBL" id="MCB2380079.1"/>
    </source>
</evidence>
<organism evidence="2 3">
    <name type="scientific">Hymenobacter nitidus</name>
    <dbReference type="NCBI Taxonomy" id="2880929"/>
    <lineage>
        <taxon>Bacteria</taxon>
        <taxon>Pseudomonadati</taxon>
        <taxon>Bacteroidota</taxon>
        <taxon>Cytophagia</taxon>
        <taxon>Cytophagales</taxon>
        <taxon>Hymenobacteraceae</taxon>
        <taxon>Hymenobacter</taxon>
    </lineage>
</organism>
<feature type="transmembrane region" description="Helical" evidence="1">
    <location>
        <begin position="122"/>
        <end position="141"/>
    </location>
</feature>